<reference evidence="5" key="1">
    <citation type="journal article" date="2023" name="Mol. Phylogenet. Evol.">
        <title>Genome-scale phylogeny and comparative genomics of the fungal order Sordariales.</title>
        <authorList>
            <person name="Hensen N."/>
            <person name="Bonometti L."/>
            <person name="Westerberg I."/>
            <person name="Brannstrom I.O."/>
            <person name="Guillou S."/>
            <person name="Cros-Aarteil S."/>
            <person name="Calhoun S."/>
            <person name="Haridas S."/>
            <person name="Kuo A."/>
            <person name="Mondo S."/>
            <person name="Pangilinan J."/>
            <person name="Riley R."/>
            <person name="LaButti K."/>
            <person name="Andreopoulos B."/>
            <person name="Lipzen A."/>
            <person name="Chen C."/>
            <person name="Yan M."/>
            <person name="Daum C."/>
            <person name="Ng V."/>
            <person name="Clum A."/>
            <person name="Steindorff A."/>
            <person name="Ohm R.A."/>
            <person name="Martin F."/>
            <person name="Silar P."/>
            <person name="Natvig D.O."/>
            <person name="Lalanne C."/>
            <person name="Gautier V."/>
            <person name="Ament-Velasquez S.L."/>
            <person name="Kruys A."/>
            <person name="Hutchinson M.I."/>
            <person name="Powell A.J."/>
            <person name="Barry K."/>
            <person name="Miller A.N."/>
            <person name="Grigoriev I.V."/>
            <person name="Debuchy R."/>
            <person name="Gladieux P."/>
            <person name="Hiltunen Thoren M."/>
            <person name="Johannesson H."/>
        </authorList>
    </citation>
    <scope>NUCLEOTIDE SEQUENCE [LARGE SCALE GENOMIC DNA]</scope>
    <source>
        <strain evidence="5">CBS 284.82</strain>
    </source>
</reference>
<proteinExistence type="inferred from homology"/>
<dbReference type="Proteomes" id="UP001303115">
    <property type="component" value="Unassembled WGS sequence"/>
</dbReference>
<evidence type="ECO:0000313" key="4">
    <source>
        <dbReference type="EMBL" id="KAK4041294.1"/>
    </source>
</evidence>
<dbReference type="InterPro" id="IPR026928">
    <property type="entry name" value="FAX/IsoI-like"/>
</dbReference>
<dbReference type="EMBL" id="MU854360">
    <property type="protein sequence ID" value="KAK4041294.1"/>
    <property type="molecule type" value="Genomic_DNA"/>
</dbReference>
<protein>
    <recommendedName>
        <fullName evidence="3">Thioredoxin-like fold domain-containing protein</fullName>
    </recommendedName>
</protein>
<comment type="similarity">
    <text evidence="1">Belongs to the FAX family.</text>
</comment>
<evidence type="ECO:0000256" key="1">
    <source>
        <dbReference type="ARBA" id="ARBA00006475"/>
    </source>
</evidence>
<dbReference type="PANTHER" id="PTHR12289:SF41">
    <property type="entry name" value="FAILED AXON CONNECTIONS-RELATED"/>
    <property type="match status" value="1"/>
</dbReference>
<dbReference type="InterPro" id="IPR040079">
    <property type="entry name" value="Glutathione_S-Trfase"/>
</dbReference>
<feature type="domain" description="Thioredoxin-like fold" evidence="3">
    <location>
        <begin position="26"/>
        <end position="127"/>
    </location>
</feature>
<keyword evidence="5" id="KW-1185">Reference proteome</keyword>
<dbReference type="SFLD" id="SFLDG01180">
    <property type="entry name" value="SUF1"/>
    <property type="match status" value="1"/>
</dbReference>
<gene>
    <name evidence="4" type="ORF">C8A01DRAFT_34705</name>
</gene>
<comment type="caution">
    <text evidence="4">The sequence shown here is derived from an EMBL/GenBank/DDBJ whole genome shotgun (WGS) entry which is preliminary data.</text>
</comment>
<accession>A0AAN6PLH1</accession>
<dbReference type="GO" id="GO:0005737">
    <property type="term" value="C:cytoplasm"/>
    <property type="evidence" value="ECO:0007669"/>
    <property type="project" value="TreeGrafter"/>
</dbReference>
<dbReference type="Pfam" id="PF17172">
    <property type="entry name" value="GST_N_4"/>
    <property type="match status" value="1"/>
</dbReference>
<name>A0AAN6PLH1_9PEZI</name>
<organism evidence="4 5">
    <name type="scientific">Parachaetomium inaequale</name>
    <dbReference type="NCBI Taxonomy" id="2588326"/>
    <lineage>
        <taxon>Eukaryota</taxon>
        <taxon>Fungi</taxon>
        <taxon>Dikarya</taxon>
        <taxon>Ascomycota</taxon>
        <taxon>Pezizomycotina</taxon>
        <taxon>Sordariomycetes</taxon>
        <taxon>Sordariomycetidae</taxon>
        <taxon>Sordariales</taxon>
        <taxon>Chaetomiaceae</taxon>
        <taxon>Parachaetomium</taxon>
    </lineage>
</organism>
<dbReference type="SFLD" id="SFLDG01200">
    <property type="entry name" value="SUF1.1"/>
    <property type="match status" value="1"/>
</dbReference>
<dbReference type="InterPro" id="IPR012336">
    <property type="entry name" value="Thioredoxin-like_fold"/>
</dbReference>
<dbReference type="AlphaFoldDB" id="A0AAN6PLH1"/>
<sequence length="264" mass="29820">MAAPKVVPSLTVYRGFPARGCYTPSPFVNKLETRLRIGGLSYRVEMGSVPKAPRGKIPYVDVETSDPSKPEQLSDSTFITRRFVEDGHLADLNAALMPAERARDLGVRALFEDRLCFYQGRERWIDNYYAMRDNVLGFMPFLVRFVVGLLAYRSHKRTLQGHGVLRYTDDEFDALRREVWDSLNAMLVESRGRAHEAGRAGPFWVLGGAAPTEADATVFGFITASLDCKQAPASEKIVRGLPVVMDYAGRIHDRYFADYKRWSE</sequence>
<evidence type="ECO:0000259" key="3">
    <source>
        <dbReference type="Pfam" id="PF17172"/>
    </source>
</evidence>
<dbReference type="SFLD" id="SFLDS00019">
    <property type="entry name" value="Glutathione_Transferase_(cytos"/>
    <property type="match status" value="1"/>
</dbReference>
<dbReference type="PANTHER" id="PTHR12289">
    <property type="entry name" value="METAXIN RELATED"/>
    <property type="match status" value="1"/>
</dbReference>
<dbReference type="InterPro" id="IPR050931">
    <property type="entry name" value="Mito_Protein_Transport_Metaxin"/>
</dbReference>
<comment type="similarity">
    <text evidence="2">Belongs to the GST superfamily.</text>
</comment>
<evidence type="ECO:0000256" key="2">
    <source>
        <dbReference type="ARBA" id="ARBA00007409"/>
    </source>
</evidence>
<evidence type="ECO:0000313" key="5">
    <source>
        <dbReference type="Proteomes" id="UP001303115"/>
    </source>
</evidence>